<organism evidence="2 3">
    <name type="scientific">Deinococcus aerolatus</name>
    <dbReference type="NCBI Taxonomy" id="522487"/>
    <lineage>
        <taxon>Bacteria</taxon>
        <taxon>Thermotogati</taxon>
        <taxon>Deinococcota</taxon>
        <taxon>Deinococci</taxon>
        <taxon>Deinococcales</taxon>
        <taxon>Deinococcaceae</taxon>
        <taxon>Deinococcus</taxon>
    </lineage>
</organism>
<reference evidence="3" key="1">
    <citation type="journal article" date="2019" name="Int. J. Syst. Evol. Microbiol.">
        <title>The Global Catalogue of Microorganisms (GCM) 10K type strain sequencing project: providing services to taxonomists for standard genome sequencing and annotation.</title>
        <authorList>
            <consortium name="The Broad Institute Genomics Platform"/>
            <consortium name="The Broad Institute Genome Sequencing Center for Infectious Disease"/>
            <person name="Wu L."/>
            <person name="Ma J."/>
        </authorList>
    </citation>
    <scope>NUCLEOTIDE SEQUENCE [LARGE SCALE GENOMIC DNA]</scope>
    <source>
        <strain evidence="3">JCM 15442</strain>
    </source>
</reference>
<proteinExistence type="predicted"/>
<evidence type="ECO:0000313" key="2">
    <source>
        <dbReference type="EMBL" id="GGL73995.1"/>
    </source>
</evidence>
<comment type="caution">
    <text evidence="2">The sequence shown here is derived from an EMBL/GenBank/DDBJ whole genome shotgun (WGS) entry which is preliminary data.</text>
</comment>
<dbReference type="EMBL" id="BMOL01000003">
    <property type="protein sequence ID" value="GGL73995.1"/>
    <property type="molecule type" value="Genomic_DNA"/>
</dbReference>
<protein>
    <recommendedName>
        <fullName evidence="1">Aminoglycoside phosphotransferase domain-containing protein</fullName>
    </recommendedName>
</protein>
<dbReference type="InterPro" id="IPR002575">
    <property type="entry name" value="Aminoglycoside_PTrfase"/>
</dbReference>
<name>A0ABQ2G3P9_9DEIO</name>
<dbReference type="Gene3D" id="3.30.200.20">
    <property type="entry name" value="Phosphorylase Kinase, domain 1"/>
    <property type="match status" value="1"/>
</dbReference>
<accession>A0ABQ2G3P9</accession>
<dbReference type="Proteomes" id="UP000639973">
    <property type="component" value="Unassembled WGS sequence"/>
</dbReference>
<sequence>MLGQAAATPTNLTRLIHHFRSGALLVRSWPLAGGVSARVTAVEIRLAHGQAERLVVREYGARDLQANPDIARQEFRVLRALHAAHLPVPQPHYFETGALVTEFMEGQPEFEPADGASCVRQMAAFLARLHAIPPTRFSFLRPLALPSPCPRQPDESLSESRIRDALNRLDTPLSTRPVVLHGDVWPGNILWSGGRLTAVIDWEDAARGDPLADVGNARLELLFFLGVKALHAFTSEYAVLSGANMTVLPHWDLRAALRLCGRLGDWGLEQGLERQMRQRHQEFVDGALEQIQQT</sequence>
<feature type="domain" description="Aminoglycoside phosphotransferase" evidence="1">
    <location>
        <begin position="30"/>
        <end position="217"/>
    </location>
</feature>
<keyword evidence="3" id="KW-1185">Reference proteome</keyword>
<dbReference type="InterPro" id="IPR051678">
    <property type="entry name" value="AGP_Transferase"/>
</dbReference>
<gene>
    <name evidence="2" type="ORF">GCM10010840_10100</name>
</gene>
<evidence type="ECO:0000259" key="1">
    <source>
        <dbReference type="Pfam" id="PF01636"/>
    </source>
</evidence>
<dbReference type="InterPro" id="IPR011009">
    <property type="entry name" value="Kinase-like_dom_sf"/>
</dbReference>
<dbReference type="Pfam" id="PF01636">
    <property type="entry name" value="APH"/>
    <property type="match status" value="1"/>
</dbReference>
<dbReference type="SUPFAM" id="SSF56112">
    <property type="entry name" value="Protein kinase-like (PK-like)"/>
    <property type="match status" value="1"/>
</dbReference>
<evidence type="ECO:0000313" key="3">
    <source>
        <dbReference type="Proteomes" id="UP000639973"/>
    </source>
</evidence>
<dbReference type="RefSeq" id="WP_373289114.1">
    <property type="nucleotide sequence ID" value="NZ_BMOL01000003.1"/>
</dbReference>
<dbReference type="Gene3D" id="3.90.1200.10">
    <property type="match status" value="1"/>
</dbReference>
<dbReference type="PANTHER" id="PTHR21310">
    <property type="entry name" value="AMINOGLYCOSIDE PHOSPHOTRANSFERASE-RELATED-RELATED"/>
    <property type="match status" value="1"/>
</dbReference>